<sequence length="305" mass="32835">VTSPTSDPMVPPLTVTPRMNKDTEIFPSPMAVYAEVSQGFLPVLGAKVIAIIEPQRGKIVTLKLFDNGAGADVKANDGVYSRYFTAYKSNTRHSLKVLASKGKNRLSSSPQLSRAICIPGYVVNGKPEDIQSKVESFSRTALGSSFEISNVPSGPIPDNFAPCKITDLVAKTEGDEIHLTWTAPGGDYDEGQATGYIIKMSEKVLELRDRFDDALQVNTSTLKPKVAHSWENFVFRPENGTIANGTSIFVAVRAIDKVNQISEIFNIAQAALFIPPLDPNPADTGKKPIGVSTIVLAVTVSVVSI</sequence>
<dbReference type="FunFam" id="2.60.40.10:FF:001134">
    <property type="entry name" value="Calcium-activated chloride channel regulator 1"/>
    <property type="match status" value="1"/>
</dbReference>
<dbReference type="InterPro" id="IPR013783">
    <property type="entry name" value="Ig-like_fold"/>
</dbReference>
<dbReference type="Ensembl" id="ENSOANT00000024181.2">
    <property type="protein sequence ID" value="ENSOANP00000024177.2"/>
    <property type="gene ID" value="ENSOANG00000015368.2"/>
</dbReference>
<reference evidence="1" key="2">
    <citation type="submission" date="2025-08" db="UniProtKB">
        <authorList>
            <consortium name="Ensembl"/>
        </authorList>
    </citation>
    <scope>IDENTIFICATION</scope>
    <source>
        <strain evidence="1">Glennie</strain>
    </source>
</reference>
<reference evidence="1 2" key="1">
    <citation type="journal article" date="2008" name="Nature">
        <title>Genome analysis of the platypus reveals unique signatures of evolution.</title>
        <authorList>
            <person name="Warren W.C."/>
            <person name="Hillier L.W."/>
            <person name="Marshall Graves J.A."/>
            <person name="Birney E."/>
            <person name="Ponting C.P."/>
            <person name="Grutzner F."/>
            <person name="Belov K."/>
            <person name="Miller W."/>
            <person name="Clarke L."/>
            <person name="Chinwalla A.T."/>
            <person name="Yang S.P."/>
            <person name="Heger A."/>
            <person name="Locke D.P."/>
            <person name="Miethke P."/>
            <person name="Waters P.D."/>
            <person name="Veyrunes F."/>
            <person name="Fulton L."/>
            <person name="Fulton B."/>
            <person name="Graves T."/>
            <person name="Wallis J."/>
            <person name="Puente X.S."/>
            <person name="Lopez-Otin C."/>
            <person name="Ordonez G.R."/>
            <person name="Eichler E.E."/>
            <person name="Chen L."/>
            <person name="Cheng Z."/>
            <person name="Deakin J.E."/>
            <person name="Alsop A."/>
            <person name="Thompson K."/>
            <person name="Kirby P."/>
            <person name="Papenfuss A.T."/>
            <person name="Wakefield M.J."/>
            <person name="Olender T."/>
            <person name="Lancet D."/>
            <person name="Huttley G.A."/>
            <person name="Smit A.F."/>
            <person name="Pask A."/>
            <person name="Temple-Smith P."/>
            <person name="Batzer M.A."/>
            <person name="Walker J.A."/>
            <person name="Konkel M.K."/>
            <person name="Harris R.S."/>
            <person name="Whittington C.M."/>
            <person name="Wong E.S."/>
            <person name="Gemmell N.J."/>
            <person name="Buschiazzo E."/>
            <person name="Vargas Jentzsch I.M."/>
            <person name="Merkel A."/>
            <person name="Schmitz J."/>
            <person name="Zemann A."/>
            <person name="Churakov G."/>
            <person name="Kriegs J.O."/>
            <person name="Brosius J."/>
            <person name="Murchison E.P."/>
            <person name="Sachidanandam R."/>
            <person name="Smith C."/>
            <person name="Hannon G.J."/>
            <person name="Tsend-Ayush E."/>
            <person name="McMillan D."/>
            <person name="Attenborough R."/>
            <person name="Rens W."/>
            <person name="Ferguson-Smith M."/>
            <person name="Lefevre C.M."/>
            <person name="Sharp J.A."/>
            <person name="Nicholas K.R."/>
            <person name="Ray D.A."/>
            <person name="Kube M."/>
            <person name="Reinhardt R."/>
            <person name="Pringle T.H."/>
            <person name="Taylor J."/>
            <person name="Jones R.C."/>
            <person name="Nixon B."/>
            <person name="Dacheux J.L."/>
            <person name="Niwa H."/>
            <person name="Sekita Y."/>
            <person name="Huang X."/>
            <person name="Stark A."/>
            <person name="Kheradpour P."/>
            <person name="Kellis M."/>
            <person name="Flicek P."/>
            <person name="Chen Y."/>
            <person name="Webber C."/>
            <person name="Hardison R."/>
            <person name="Nelson J."/>
            <person name="Hallsworth-Pepin K."/>
            <person name="Delehaunty K."/>
            <person name="Markovic C."/>
            <person name="Minx P."/>
            <person name="Feng Y."/>
            <person name="Kremitzki C."/>
            <person name="Mitreva M."/>
            <person name="Glasscock J."/>
            <person name="Wylie T."/>
            <person name="Wohldmann P."/>
            <person name="Thiru P."/>
            <person name="Nhan M.N."/>
            <person name="Pohl C.S."/>
            <person name="Smith S.M."/>
            <person name="Hou S."/>
            <person name="Nefedov M."/>
            <person name="de Jong P.J."/>
            <person name="Renfree M.B."/>
            <person name="Mardis E.R."/>
            <person name="Wilson R.K."/>
        </authorList>
    </citation>
    <scope>NUCLEOTIDE SEQUENCE [LARGE SCALE GENOMIC DNA]</scope>
    <source>
        <strain evidence="1 2">Glennie</strain>
    </source>
</reference>
<organism evidence="1 2">
    <name type="scientific">Ornithorhynchus anatinus</name>
    <name type="common">Duckbill platypus</name>
    <dbReference type="NCBI Taxonomy" id="9258"/>
    <lineage>
        <taxon>Eukaryota</taxon>
        <taxon>Metazoa</taxon>
        <taxon>Chordata</taxon>
        <taxon>Craniata</taxon>
        <taxon>Vertebrata</taxon>
        <taxon>Euteleostomi</taxon>
        <taxon>Mammalia</taxon>
        <taxon>Monotremata</taxon>
        <taxon>Ornithorhynchidae</taxon>
        <taxon>Ornithorhynchus</taxon>
    </lineage>
</organism>
<proteinExistence type="predicted"/>
<accession>F7B8Z6</accession>
<dbReference type="AlphaFoldDB" id="F7B8Z6"/>
<evidence type="ECO:0000313" key="1">
    <source>
        <dbReference type="Ensembl" id="ENSOANP00000024177.2"/>
    </source>
</evidence>
<protein>
    <submittedName>
        <fullName evidence="1">Uncharacterized protein</fullName>
    </submittedName>
</protein>
<dbReference type="Bgee" id="ENSOANG00000015368">
    <property type="expression patterns" value="Expressed in adult mammalian kidney and 1 other cell type or tissue"/>
</dbReference>
<dbReference type="HOGENOM" id="CLU_047349_0_0_1"/>
<name>F7B8Z6_ORNAN</name>
<dbReference type="InParanoid" id="F7B8Z6"/>
<reference evidence="1" key="3">
    <citation type="submission" date="2025-09" db="UniProtKB">
        <authorList>
            <consortium name="Ensembl"/>
        </authorList>
    </citation>
    <scope>IDENTIFICATION</scope>
    <source>
        <strain evidence="1">Glennie</strain>
    </source>
</reference>
<dbReference type="NCBIfam" id="NF041940">
    <property type="entry name" value="choice_anch_X"/>
    <property type="match status" value="1"/>
</dbReference>
<dbReference type="eggNOG" id="ENOG502QRRD">
    <property type="taxonomic scope" value="Eukaryota"/>
</dbReference>
<dbReference type="GeneTree" id="ENSGT00940000154682"/>
<dbReference type="OMA" id="NFGFKPG"/>
<keyword evidence="2" id="KW-1185">Reference proteome</keyword>
<evidence type="ECO:0000313" key="2">
    <source>
        <dbReference type="Proteomes" id="UP000002279"/>
    </source>
</evidence>
<dbReference type="Proteomes" id="UP000002279">
    <property type="component" value="Chromosome 4"/>
</dbReference>
<dbReference type="Gene3D" id="2.60.40.10">
    <property type="entry name" value="Immunoglobulins"/>
    <property type="match status" value="1"/>
</dbReference>